<evidence type="ECO:0000256" key="1">
    <source>
        <dbReference type="ARBA" id="ARBA00009617"/>
    </source>
</evidence>
<dbReference type="PANTHER" id="PTHR11328">
    <property type="entry name" value="MAJOR FACILITATOR SUPERFAMILY DOMAIN-CONTAINING PROTEIN"/>
    <property type="match status" value="1"/>
</dbReference>
<feature type="transmembrane region" description="Helical" evidence="2">
    <location>
        <begin position="202"/>
        <end position="222"/>
    </location>
</feature>
<name>A0A146G5A6_TERSA</name>
<sequence length="478" mass="53446">MNVLTASPSIPVSDRIPLPQKAAFSFGIWADYLCTTLLLGSLWMPYFNIGMGIDPAKLGIVLMILQAWNAVLDPVMGNVSDNTRTRWGRRRPFLAAGAFLTAMVFPWLWRPPASLGETGTLVYLLVVGMVFYTCFSCWAMPYYGLQLELTPNYDERTRLSAWMTFFGKMCGLIGSWAMAFISGPLFAHPETGKPDLVHGMQVSSWFIAGIILVVGLMPALFVRERYYQAETRTQARDPFWQSIRESFRCRPLWLLIGMSFFLVVGSSSVSALGQYVNIYYVCHGDIAAASIIGGWKGSVIVVTGILCIPFYTWLGERLDKKQVVGIMLLISLIGHLSNIVLMNPHHPYLQVIPGVFESAAISAIWLFVPSMKADIADYDELQTHRRREGALNAFYSWFIKAALTCSMGLGGLVLSLSGFDVKRASEQPPEVLHSMLLLYVGLPVLIWSAGLLFVWRYPLDRIQLGVIRRQLEARRGAM</sequence>
<feature type="transmembrane region" description="Helical" evidence="2">
    <location>
        <begin position="252"/>
        <end position="280"/>
    </location>
</feature>
<dbReference type="STRING" id="690879.TSACC_2992"/>
<dbReference type="Proteomes" id="UP000076023">
    <property type="component" value="Unassembled WGS sequence"/>
</dbReference>
<feature type="transmembrane region" description="Helical" evidence="2">
    <location>
        <begin position="348"/>
        <end position="368"/>
    </location>
</feature>
<keyword evidence="2" id="KW-0472">Membrane</keyword>
<dbReference type="OrthoDB" id="181905at2"/>
<gene>
    <name evidence="3" type="ORF">TSACC_2992</name>
</gene>
<dbReference type="RefSeq" id="WP_075078422.1">
    <property type="nucleotide sequence ID" value="NZ_BDCO01000002.1"/>
</dbReference>
<dbReference type="FunCoup" id="A0A146G5A6">
    <property type="interactions" value="281"/>
</dbReference>
<evidence type="ECO:0000313" key="3">
    <source>
        <dbReference type="EMBL" id="GAT32593.1"/>
    </source>
</evidence>
<dbReference type="InterPro" id="IPR039672">
    <property type="entry name" value="MFS_2"/>
</dbReference>
<comment type="similarity">
    <text evidence="1">Belongs to the sodium:galactoside symporter (TC 2.A.2) family.</text>
</comment>
<feature type="transmembrane region" description="Helical" evidence="2">
    <location>
        <begin position="165"/>
        <end position="187"/>
    </location>
</feature>
<dbReference type="GO" id="GO:0015293">
    <property type="term" value="F:symporter activity"/>
    <property type="evidence" value="ECO:0007669"/>
    <property type="project" value="InterPro"/>
</dbReference>
<organism evidence="3 4">
    <name type="scientific">Terrimicrobium sacchariphilum</name>
    <dbReference type="NCBI Taxonomy" id="690879"/>
    <lineage>
        <taxon>Bacteria</taxon>
        <taxon>Pseudomonadati</taxon>
        <taxon>Verrucomicrobiota</taxon>
        <taxon>Terrimicrobiia</taxon>
        <taxon>Terrimicrobiales</taxon>
        <taxon>Terrimicrobiaceae</taxon>
        <taxon>Terrimicrobium</taxon>
    </lineage>
</organism>
<protein>
    <submittedName>
        <fullName evidence="3">Glycoside/pentoside/hexuronide:cation symporter, GPH family</fullName>
    </submittedName>
</protein>
<evidence type="ECO:0000313" key="4">
    <source>
        <dbReference type="Proteomes" id="UP000076023"/>
    </source>
</evidence>
<keyword evidence="2" id="KW-1133">Transmembrane helix</keyword>
<evidence type="ECO:0000256" key="2">
    <source>
        <dbReference type="SAM" id="Phobius"/>
    </source>
</evidence>
<proteinExistence type="inferred from homology"/>
<feature type="transmembrane region" description="Helical" evidence="2">
    <location>
        <begin position="436"/>
        <end position="455"/>
    </location>
</feature>
<accession>A0A146G5A6</accession>
<feature type="transmembrane region" description="Helical" evidence="2">
    <location>
        <begin position="121"/>
        <end position="145"/>
    </location>
</feature>
<feature type="transmembrane region" description="Helical" evidence="2">
    <location>
        <begin position="93"/>
        <end position="109"/>
    </location>
</feature>
<dbReference type="PANTHER" id="PTHR11328:SF24">
    <property type="entry name" value="MAJOR FACILITATOR SUPERFAMILY (MFS) PROFILE DOMAIN-CONTAINING PROTEIN"/>
    <property type="match status" value="1"/>
</dbReference>
<feature type="transmembrane region" description="Helical" evidence="2">
    <location>
        <begin position="389"/>
        <end position="416"/>
    </location>
</feature>
<dbReference type="GO" id="GO:0008643">
    <property type="term" value="P:carbohydrate transport"/>
    <property type="evidence" value="ECO:0007669"/>
    <property type="project" value="InterPro"/>
</dbReference>
<keyword evidence="4" id="KW-1185">Reference proteome</keyword>
<feature type="transmembrane region" description="Helical" evidence="2">
    <location>
        <begin position="323"/>
        <end position="342"/>
    </location>
</feature>
<dbReference type="Pfam" id="PF13347">
    <property type="entry name" value="MFS_2"/>
    <property type="match status" value="1"/>
</dbReference>
<feature type="transmembrane region" description="Helical" evidence="2">
    <location>
        <begin position="23"/>
        <end position="44"/>
    </location>
</feature>
<dbReference type="EMBL" id="BDCO01000002">
    <property type="protein sequence ID" value="GAT32593.1"/>
    <property type="molecule type" value="Genomic_DNA"/>
</dbReference>
<keyword evidence="2" id="KW-0812">Transmembrane</keyword>
<feature type="transmembrane region" description="Helical" evidence="2">
    <location>
        <begin position="286"/>
        <end position="311"/>
    </location>
</feature>
<dbReference type="InParanoid" id="A0A146G5A6"/>
<reference evidence="4" key="1">
    <citation type="journal article" date="2017" name="Genome Announc.">
        <title>Draft Genome Sequence of Terrimicrobium sacchariphilum NM-5T, a Facultative Anaerobic Soil Bacterium of the Class Spartobacteria.</title>
        <authorList>
            <person name="Qiu Y.L."/>
            <person name="Tourlousse D.M."/>
            <person name="Matsuura N."/>
            <person name="Ohashi A."/>
            <person name="Sekiguchi Y."/>
        </authorList>
    </citation>
    <scope>NUCLEOTIDE SEQUENCE [LARGE SCALE GENOMIC DNA]</scope>
    <source>
        <strain evidence="4">NM-5</strain>
    </source>
</reference>
<dbReference type="InterPro" id="IPR036259">
    <property type="entry name" value="MFS_trans_sf"/>
</dbReference>
<dbReference type="AlphaFoldDB" id="A0A146G5A6"/>
<dbReference type="SUPFAM" id="SSF103473">
    <property type="entry name" value="MFS general substrate transporter"/>
    <property type="match status" value="1"/>
</dbReference>
<dbReference type="GO" id="GO:0005886">
    <property type="term" value="C:plasma membrane"/>
    <property type="evidence" value="ECO:0007669"/>
    <property type="project" value="TreeGrafter"/>
</dbReference>
<dbReference type="Gene3D" id="1.20.1250.20">
    <property type="entry name" value="MFS general substrate transporter like domains"/>
    <property type="match status" value="2"/>
</dbReference>
<comment type="caution">
    <text evidence="3">The sequence shown here is derived from an EMBL/GenBank/DDBJ whole genome shotgun (WGS) entry which is preliminary data.</text>
</comment>